<evidence type="ECO:0000256" key="1">
    <source>
        <dbReference type="SAM" id="MobiDB-lite"/>
    </source>
</evidence>
<sequence length="113" mass="12919">MLAQNKLTGENNDSGNGESKYLFTSQVKTPLGDLGKIPGETNRKRKHRPDPSNKEWQDDEKCCPPVFPSAAMLCHKRRPGNSSTRWQLPQHFLSPIEIRQPRILYRCDLSDDV</sequence>
<protein>
    <submittedName>
        <fullName evidence="2">Uncharacterized protein</fullName>
    </submittedName>
</protein>
<dbReference type="OrthoDB" id="10555531at2759"/>
<accession>A0A8X6TKV3</accession>
<keyword evidence="3" id="KW-1185">Reference proteome</keyword>
<reference evidence="2" key="1">
    <citation type="submission" date="2020-08" db="EMBL/GenBank/DDBJ databases">
        <title>Multicomponent nature underlies the extraordinary mechanical properties of spider dragline silk.</title>
        <authorList>
            <person name="Kono N."/>
            <person name="Nakamura H."/>
            <person name="Mori M."/>
            <person name="Yoshida Y."/>
            <person name="Ohtoshi R."/>
            <person name="Malay A.D."/>
            <person name="Moran D.A.P."/>
            <person name="Tomita M."/>
            <person name="Numata K."/>
            <person name="Arakawa K."/>
        </authorList>
    </citation>
    <scope>NUCLEOTIDE SEQUENCE</scope>
</reference>
<dbReference type="Proteomes" id="UP000887013">
    <property type="component" value="Unassembled WGS sequence"/>
</dbReference>
<evidence type="ECO:0000313" key="2">
    <source>
        <dbReference type="EMBL" id="GFT21525.1"/>
    </source>
</evidence>
<name>A0A8X6TKV3_NEPPI</name>
<organism evidence="2 3">
    <name type="scientific">Nephila pilipes</name>
    <name type="common">Giant wood spider</name>
    <name type="synonym">Nephila maculata</name>
    <dbReference type="NCBI Taxonomy" id="299642"/>
    <lineage>
        <taxon>Eukaryota</taxon>
        <taxon>Metazoa</taxon>
        <taxon>Ecdysozoa</taxon>
        <taxon>Arthropoda</taxon>
        <taxon>Chelicerata</taxon>
        <taxon>Arachnida</taxon>
        <taxon>Araneae</taxon>
        <taxon>Araneomorphae</taxon>
        <taxon>Entelegynae</taxon>
        <taxon>Araneoidea</taxon>
        <taxon>Nephilidae</taxon>
        <taxon>Nephila</taxon>
    </lineage>
</organism>
<feature type="compositionally biased region" description="Basic and acidic residues" evidence="1">
    <location>
        <begin position="49"/>
        <end position="60"/>
    </location>
</feature>
<dbReference type="EMBL" id="BMAW01011003">
    <property type="protein sequence ID" value="GFT21525.1"/>
    <property type="molecule type" value="Genomic_DNA"/>
</dbReference>
<dbReference type="AlphaFoldDB" id="A0A8X6TKV3"/>
<evidence type="ECO:0000313" key="3">
    <source>
        <dbReference type="Proteomes" id="UP000887013"/>
    </source>
</evidence>
<proteinExistence type="predicted"/>
<feature type="compositionally biased region" description="Polar residues" evidence="1">
    <location>
        <begin position="1"/>
        <end position="28"/>
    </location>
</feature>
<gene>
    <name evidence="2" type="ORF">NPIL_679351</name>
</gene>
<comment type="caution">
    <text evidence="2">The sequence shown here is derived from an EMBL/GenBank/DDBJ whole genome shotgun (WGS) entry which is preliminary data.</text>
</comment>
<feature type="region of interest" description="Disordered" evidence="1">
    <location>
        <begin position="1"/>
        <end position="60"/>
    </location>
</feature>